<organism evidence="2">
    <name type="scientific">marine metagenome</name>
    <dbReference type="NCBI Taxonomy" id="408172"/>
    <lineage>
        <taxon>unclassified sequences</taxon>
        <taxon>metagenomes</taxon>
        <taxon>ecological metagenomes</taxon>
    </lineage>
</organism>
<gene>
    <name evidence="2" type="ORF">METZ01_LOCUS49831</name>
</gene>
<dbReference type="Pfam" id="PF02580">
    <property type="entry name" value="Tyr_Deacylase"/>
    <property type="match status" value="1"/>
</dbReference>
<dbReference type="Gene3D" id="3.50.80.10">
    <property type="entry name" value="D-tyrosyl-tRNA(Tyr) deacylase"/>
    <property type="match status" value="1"/>
</dbReference>
<dbReference type="PANTHER" id="PTHR10472">
    <property type="entry name" value="D-TYROSYL-TRNA TYR DEACYLASE"/>
    <property type="match status" value="1"/>
</dbReference>
<evidence type="ECO:0000256" key="1">
    <source>
        <dbReference type="ARBA" id="ARBA00009673"/>
    </source>
</evidence>
<dbReference type="AlphaFoldDB" id="A0A381S423"/>
<evidence type="ECO:0000313" key="2">
    <source>
        <dbReference type="EMBL" id="SUZ96977.1"/>
    </source>
</evidence>
<evidence type="ECO:0008006" key="3">
    <source>
        <dbReference type="Google" id="ProtNLM"/>
    </source>
</evidence>
<protein>
    <recommendedName>
        <fullName evidence="3">D-aminoacyl-tRNA deacylase</fullName>
    </recommendedName>
</protein>
<accession>A0A381S423</accession>
<dbReference type="FunFam" id="3.50.80.10:FF:000001">
    <property type="entry name" value="D-aminoacyl-tRNA deacylase"/>
    <property type="match status" value="1"/>
</dbReference>
<dbReference type="PANTHER" id="PTHR10472:SF5">
    <property type="entry name" value="D-AMINOACYL-TRNA DEACYLASE 1"/>
    <property type="match status" value="1"/>
</dbReference>
<proteinExistence type="inferred from homology"/>
<dbReference type="GO" id="GO:0005737">
    <property type="term" value="C:cytoplasm"/>
    <property type="evidence" value="ECO:0007669"/>
    <property type="project" value="InterPro"/>
</dbReference>
<dbReference type="GO" id="GO:0051500">
    <property type="term" value="F:D-tyrosyl-tRNA(Tyr) deacylase activity"/>
    <property type="evidence" value="ECO:0007669"/>
    <property type="project" value="TreeGrafter"/>
</dbReference>
<comment type="similarity">
    <text evidence="1">Belongs to the DTD family.</text>
</comment>
<dbReference type="InterPro" id="IPR003732">
    <property type="entry name" value="Daa-tRNA_deacyls_DTD"/>
</dbReference>
<reference evidence="2" key="1">
    <citation type="submission" date="2018-05" db="EMBL/GenBank/DDBJ databases">
        <authorList>
            <person name="Lanie J.A."/>
            <person name="Ng W.-L."/>
            <person name="Kazmierczak K.M."/>
            <person name="Andrzejewski T.M."/>
            <person name="Davidsen T.M."/>
            <person name="Wayne K.J."/>
            <person name="Tettelin H."/>
            <person name="Glass J.I."/>
            <person name="Rusch D."/>
            <person name="Podicherti R."/>
            <person name="Tsui H.-C.T."/>
            <person name="Winkler M.E."/>
        </authorList>
    </citation>
    <scope>NUCLEOTIDE SEQUENCE</scope>
</reference>
<sequence>MVGGLKALLQRVTKAEVSVGDDVVAKIGPGLLIFLGVVRGDTKETAEWMARKTLSIRIFADEKQAMNLSVVDVAGSLLVVSQFTLAAETLRGNRPSYSSAAESADAERLYEHYVEMLRRETDQVETGSFGSDMRVALENDGPVTILLDHE</sequence>
<dbReference type="InterPro" id="IPR023509">
    <property type="entry name" value="DTD-like_sf"/>
</dbReference>
<dbReference type="NCBIfam" id="TIGR00256">
    <property type="entry name" value="D-aminoacyl-tRNA deacylase"/>
    <property type="match status" value="1"/>
</dbReference>
<name>A0A381S423_9ZZZZ</name>
<dbReference type="SUPFAM" id="SSF69500">
    <property type="entry name" value="DTD-like"/>
    <property type="match status" value="1"/>
</dbReference>
<dbReference type="HAMAP" id="MF_00518">
    <property type="entry name" value="Deacylase_Dtd"/>
    <property type="match status" value="1"/>
</dbReference>
<dbReference type="EMBL" id="UINC01002466">
    <property type="protein sequence ID" value="SUZ96977.1"/>
    <property type="molecule type" value="Genomic_DNA"/>
</dbReference>